<evidence type="ECO:0000256" key="1">
    <source>
        <dbReference type="ARBA" id="ARBA00004196"/>
    </source>
</evidence>
<accession>A0ABT2A5P7</accession>
<dbReference type="Pfam" id="PF25944">
    <property type="entry name" value="Beta-barrel_RND"/>
    <property type="match status" value="1"/>
</dbReference>
<dbReference type="SUPFAM" id="SSF111369">
    <property type="entry name" value="HlyD-like secretion proteins"/>
    <property type="match status" value="1"/>
</dbReference>
<comment type="caution">
    <text evidence="9">The sequence shown here is derived from an EMBL/GenBank/DDBJ whole genome shotgun (WGS) entry which is preliminary data.</text>
</comment>
<feature type="region of interest" description="Disordered" evidence="3">
    <location>
        <begin position="377"/>
        <end position="443"/>
    </location>
</feature>
<comment type="subcellular location">
    <subcellularLocation>
        <location evidence="1">Cell envelope</location>
    </subcellularLocation>
</comment>
<feature type="domain" description="Multidrug resistance protein MdtA-like beta-barrel" evidence="7">
    <location>
        <begin position="222"/>
        <end position="306"/>
    </location>
</feature>
<keyword evidence="10" id="KW-1185">Reference proteome</keyword>
<dbReference type="Gene3D" id="2.40.420.20">
    <property type="match status" value="1"/>
</dbReference>
<evidence type="ECO:0000259" key="8">
    <source>
        <dbReference type="Pfam" id="PF25967"/>
    </source>
</evidence>
<dbReference type="InterPro" id="IPR058626">
    <property type="entry name" value="MdtA-like_b-barrel"/>
</dbReference>
<dbReference type="Proteomes" id="UP001205560">
    <property type="component" value="Unassembled WGS sequence"/>
</dbReference>
<sequence length="443" mass="45756">MRSAHSSPLNLTRIAACTLTALALLSACGHKDAAQAGAGAPGGKMPAPQVGVITTKFQPVALETELPARVEAIRVAEVRARVNGVVLKRLFTEGSMVKQGQSLFQIDPEPYQAQVNSAQAALGRAQATQASAAATVERYKPLVEANAVSKQEYTNAVAAAKQGEADVNAAKAQLRIAQINYGYANVYAPISGRIGRALVTEGALVSAQEATQLALIQQTDNVYLNITQSAAELQRLRKNAGNKGIDSAIPVSVVLDDGSELGRKGRLLFSDVTVDPTSGQVTLRAQVANPDNALLPGQYVRVRLAQAELPSGILIPQQAVTRGGQTGDTLMVIGADNKPTPRTVKIASQEGSNWVVVDGLKEGERVMVDGFQKLQMLPPGTPVQPVPWTAPNSAAPTPVAAAGNPAAQPNATGAAAANAATGSRTPATGTPAAGATTPGQSRQ</sequence>
<feature type="compositionally biased region" description="Low complexity" evidence="3">
    <location>
        <begin position="389"/>
        <end position="443"/>
    </location>
</feature>
<evidence type="ECO:0000313" key="9">
    <source>
        <dbReference type="EMBL" id="MCS0589520.1"/>
    </source>
</evidence>
<evidence type="ECO:0000256" key="2">
    <source>
        <dbReference type="ARBA" id="ARBA00009477"/>
    </source>
</evidence>
<dbReference type="Gene3D" id="2.40.30.170">
    <property type="match status" value="1"/>
</dbReference>
<dbReference type="RefSeq" id="WP_258845282.1">
    <property type="nucleotide sequence ID" value="NZ_JANUGX010000009.1"/>
</dbReference>
<organism evidence="9 10">
    <name type="scientific">Massilia norwichensis</name>
    <dbReference type="NCBI Taxonomy" id="1442366"/>
    <lineage>
        <taxon>Bacteria</taxon>
        <taxon>Pseudomonadati</taxon>
        <taxon>Pseudomonadota</taxon>
        <taxon>Betaproteobacteria</taxon>
        <taxon>Burkholderiales</taxon>
        <taxon>Oxalobacteraceae</taxon>
        <taxon>Telluria group</taxon>
        <taxon>Massilia</taxon>
    </lineage>
</organism>
<feature type="domain" description="Multidrug resistance protein MdtA-like barrel-sandwich hybrid" evidence="6">
    <location>
        <begin position="74"/>
        <end position="217"/>
    </location>
</feature>
<protein>
    <submittedName>
        <fullName evidence="9">Efflux RND transporter periplasmic adaptor subunit</fullName>
    </submittedName>
</protein>
<feature type="domain" description="Multidrug resistance protein MdtA-like alpha-helical hairpin" evidence="5">
    <location>
        <begin position="115"/>
        <end position="183"/>
    </location>
</feature>
<evidence type="ECO:0000256" key="3">
    <source>
        <dbReference type="SAM" id="MobiDB-lite"/>
    </source>
</evidence>
<dbReference type="Pfam" id="PF25917">
    <property type="entry name" value="BSH_RND"/>
    <property type="match status" value="1"/>
</dbReference>
<dbReference type="Gene3D" id="2.40.50.100">
    <property type="match status" value="1"/>
</dbReference>
<name>A0ABT2A5P7_9BURK</name>
<dbReference type="Pfam" id="PF25876">
    <property type="entry name" value="HH_MFP_RND"/>
    <property type="match status" value="1"/>
</dbReference>
<dbReference type="InterPro" id="IPR058625">
    <property type="entry name" value="MdtA-like_BSH"/>
</dbReference>
<proteinExistence type="inferred from homology"/>
<dbReference type="PANTHER" id="PTHR30158">
    <property type="entry name" value="ACRA/E-RELATED COMPONENT OF DRUG EFFLUX TRANSPORTER"/>
    <property type="match status" value="1"/>
</dbReference>
<dbReference type="EMBL" id="JANUGX010000009">
    <property type="protein sequence ID" value="MCS0589520.1"/>
    <property type="molecule type" value="Genomic_DNA"/>
</dbReference>
<evidence type="ECO:0000259" key="5">
    <source>
        <dbReference type="Pfam" id="PF25876"/>
    </source>
</evidence>
<dbReference type="InterPro" id="IPR058627">
    <property type="entry name" value="MdtA-like_C"/>
</dbReference>
<dbReference type="PROSITE" id="PS51257">
    <property type="entry name" value="PROKAR_LIPOPROTEIN"/>
    <property type="match status" value="1"/>
</dbReference>
<feature type="chain" id="PRO_5046428453" evidence="4">
    <location>
        <begin position="24"/>
        <end position="443"/>
    </location>
</feature>
<evidence type="ECO:0000259" key="6">
    <source>
        <dbReference type="Pfam" id="PF25917"/>
    </source>
</evidence>
<evidence type="ECO:0000259" key="7">
    <source>
        <dbReference type="Pfam" id="PF25944"/>
    </source>
</evidence>
<feature type="signal peptide" evidence="4">
    <location>
        <begin position="1"/>
        <end position="23"/>
    </location>
</feature>
<reference evidence="9 10" key="1">
    <citation type="submission" date="2022-08" db="EMBL/GenBank/DDBJ databases">
        <title>Reclassification of Massilia species as members of the genera Telluria, Duganella, Pseudoduganella, Mokoshia gen. nov. and Zemynaea gen. nov. using orthogonal and non-orthogonal genome-based approaches.</title>
        <authorList>
            <person name="Bowman J.P."/>
        </authorList>
    </citation>
    <scope>NUCLEOTIDE SEQUENCE [LARGE SCALE GENOMIC DNA]</scope>
    <source>
        <strain evidence="9 10">LMG 28164</strain>
    </source>
</reference>
<evidence type="ECO:0000313" key="10">
    <source>
        <dbReference type="Proteomes" id="UP001205560"/>
    </source>
</evidence>
<dbReference type="InterPro" id="IPR058624">
    <property type="entry name" value="MdtA-like_HH"/>
</dbReference>
<dbReference type="Pfam" id="PF25967">
    <property type="entry name" value="RND-MFP_C"/>
    <property type="match status" value="1"/>
</dbReference>
<comment type="similarity">
    <text evidence="2">Belongs to the membrane fusion protein (MFP) (TC 8.A.1) family.</text>
</comment>
<dbReference type="InterPro" id="IPR006143">
    <property type="entry name" value="RND_pump_MFP"/>
</dbReference>
<evidence type="ECO:0000256" key="4">
    <source>
        <dbReference type="SAM" id="SignalP"/>
    </source>
</evidence>
<dbReference type="PANTHER" id="PTHR30158:SF3">
    <property type="entry name" value="MULTIDRUG EFFLUX PUMP SUBUNIT ACRA-RELATED"/>
    <property type="match status" value="1"/>
</dbReference>
<gene>
    <name evidence="9" type="ORF">NX782_09895</name>
</gene>
<feature type="domain" description="Multidrug resistance protein MdtA-like C-terminal permuted SH3" evidence="8">
    <location>
        <begin position="313"/>
        <end position="373"/>
    </location>
</feature>
<keyword evidence="4" id="KW-0732">Signal</keyword>
<dbReference type="NCBIfam" id="TIGR01730">
    <property type="entry name" value="RND_mfp"/>
    <property type="match status" value="1"/>
</dbReference>
<dbReference type="Gene3D" id="1.10.287.470">
    <property type="entry name" value="Helix hairpin bin"/>
    <property type="match status" value="1"/>
</dbReference>